<comment type="similarity">
    <text evidence="1">Belongs to the universal ribosomal protein uS13 family.</text>
</comment>
<evidence type="ECO:0000256" key="1">
    <source>
        <dbReference type="ARBA" id="ARBA00008080"/>
    </source>
</evidence>
<reference evidence="4" key="1">
    <citation type="journal article" date="2019" name="Curr. Biol.">
        <title>Multiple Independent Origins of Apicomplexan-Like Parasites.</title>
        <authorList>
            <person name="Mathur V."/>
            <person name="Kolisko M."/>
            <person name="Hehenberger E."/>
            <person name="Irwin N.A.T."/>
            <person name="Leander B.S."/>
            <person name="Kristmundsson A."/>
            <person name="Freeman M.A."/>
            <person name="Keeling P.J."/>
        </authorList>
    </citation>
    <scope>NUCLEOTIDE SEQUENCE</scope>
</reference>
<dbReference type="EMBL" id="MK962129">
    <property type="protein sequence ID" value="QEH58554.1"/>
    <property type="molecule type" value="Genomic_DNA"/>
</dbReference>
<dbReference type="InterPro" id="IPR001892">
    <property type="entry name" value="Ribosomal_uS13"/>
</dbReference>
<protein>
    <submittedName>
        <fullName evidence="4">Ribosomal protein S13</fullName>
    </submittedName>
</protein>
<dbReference type="Gene3D" id="1.10.8.50">
    <property type="match status" value="1"/>
</dbReference>
<dbReference type="AlphaFoldDB" id="A0A5B9XXJ3"/>
<accession>A0A5B9XXJ3</accession>
<keyword evidence="2 4" id="KW-0689">Ribosomal protein</keyword>
<sequence>MKIIKLNNIKLLTNICILQSLLKLKGINQSKILFILLRAHININKYINEFTEQELSNLIKVINNFLYTYK</sequence>
<dbReference type="GO" id="GO:0006412">
    <property type="term" value="P:translation"/>
    <property type="evidence" value="ECO:0007669"/>
    <property type="project" value="InterPro"/>
</dbReference>
<dbReference type="GO" id="GO:0003735">
    <property type="term" value="F:structural constituent of ribosome"/>
    <property type="evidence" value="ECO:0007669"/>
    <property type="project" value="InterPro"/>
</dbReference>
<proteinExistence type="inferred from homology"/>
<name>A0A5B9XXJ3_9ALVE</name>
<keyword evidence="3" id="KW-0687">Ribonucleoprotein</keyword>
<dbReference type="PIRSF" id="PIRSF002134">
    <property type="entry name" value="Ribosomal_S13"/>
    <property type="match status" value="1"/>
</dbReference>
<dbReference type="GO" id="GO:1990904">
    <property type="term" value="C:ribonucleoprotein complex"/>
    <property type="evidence" value="ECO:0007669"/>
    <property type="project" value="UniProtKB-KW"/>
</dbReference>
<gene>
    <name evidence="4" type="primary">rps13</name>
</gene>
<evidence type="ECO:0000313" key="4">
    <source>
        <dbReference type="EMBL" id="QEH58554.1"/>
    </source>
</evidence>
<dbReference type="InterPro" id="IPR010979">
    <property type="entry name" value="Ribosomal_uS13-like_H2TH"/>
</dbReference>
<evidence type="ECO:0000256" key="2">
    <source>
        <dbReference type="ARBA" id="ARBA00022980"/>
    </source>
</evidence>
<organism evidence="4">
    <name type="scientific">Piridium sociabile</name>
    <dbReference type="NCBI Taxonomy" id="2570542"/>
    <lineage>
        <taxon>Eukaryota</taxon>
        <taxon>Sar</taxon>
        <taxon>Alveolata</taxon>
        <taxon>Colpodellida</taxon>
        <taxon>Vitrellaceae</taxon>
        <taxon>Piridium</taxon>
    </lineage>
</organism>
<dbReference type="GO" id="GO:0003723">
    <property type="term" value="F:RNA binding"/>
    <property type="evidence" value="ECO:0007669"/>
    <property type="project" value="InterPro"/>
</dbReference>
<evidence type="ECO:0000256" key="3">
    <source>
        <dbReference type="ARBA" id="ARBA00023274"/>
    </source>
</evidence>
<dbReference type="GO" id="GO:0005840">
    <property type="term" value="C:ribosome"/>
    <property type="evidence" value="ECO:0007669"/>
    <property type="project" value="UniProtKB-KW"/>
</dbReference>
<dbReference type="SUPFAM" id="SSF46946">
    <property type="entry name" value="S13-like H2TH domain"/>
    <property type="match status" value="1"/>
</dbReference>